<dbReference type="SUPFAM" id="SSF144083">
    <property type="entry name" value="Magnesium transport protein CorA, transmembrane region"/>
    <property type="match status" value="1"/>
</dbReference>
<gene>
    <name evidence="7" type="ORF">BGW36DRAFT_427557</name>
</gene>
<evidence type="ECO:0000256" key="4">
    <source>
        <dbReference type="ARBA" id="ARBA00023136"/>
    </source>
</evidence>
<sequence length="446" mass="51776">MSLDNCFVDEVVEPIHLIEVDQQQPTPRSRQSHLSTVQDLAAHFDHNNDYACRYISICQRNSWQPLQATRSMLDLIVAKHGISSSIWDVPSCFYRRNREVEEVFCVPYTESRDGSIIEVSYTVRYPEHKTNADQWVIRQTGIYHQLNTKTGQSLYVLFNPMSASKAHREAQEWLLTHAQEAQKEPFWLHRIVFSAYFPAWRQYIASLENEYLPIANGVNVAYVDEPLRIGFENLSTTMGLQRRFLQISTVLAPAAEALDEIYILITSISLTIPIHPRAQQFKNYHRQCISYSRMATHLQQRSQMTAQLLTDTLSFRDQVIAKEQTKNILQLNKSAVFVTFLTLLYLPSSFLTSFFGMNFFAMDQDNSRMIATSMIWIFIVSSVVLTTITFLIYRWRVQRDSDRHGMMLRSLVPRVNVPTDWNLRFMTRRLTSNQTSADFGQKESPA</sequence>
<comment type="caution">
    <text evidence="7">The sequence shown here is derived from an EMBL/GenBank/DDBJ whole genome shotgun (WGS) entry which is preliminary data.</text>
</comment>
<feature type="transmembrane region" description="Helical" evidence="5">
    <location>
        <begin position="373"/>
        <end position="393"/>
    </location>
</feature>
<evidence type="ECO:0000256" key="3">
    <source>
        <dbReference type="ARBA" id="ARBA00022989"/>
    </source>
</evidence>
<feature type="domain" description="CorA-like transporter" evidence="6">
    <location>
        <begin position="112"/>
        <end position="212"/>
    </location>
</feature>
<dbReference type="InterPro" id="IPR045863">
    <property type="entry name" value="CorA_TM1_TM2"/>
</dbReference>
<accession>A0AAD4KRG5</accession>
<comment type="subcellular location">
    <subcellularLocation>
        <location evidence="1">Membrane</location>
        <topology evidence="1">Multi-pass membrane protein</topology>
    </subcellularLocation>
</comment>
<dbReference type="RefSeq" id="XP_046072302.1">
    <property type="nucleotide sequence ID" value="XM_046220427.1"/>
</dbReference>
<organism evidence="7 8">
    <name type="scientific">Talaromyces proteolyticus</name>
    <dbReference type="NCBI Taxonomy" id="1131652"/>
    <lineage>
        <taxon>Eukaryota</taxon>
        <taxon>Fungi</taxon>
        <taxon>Dikarya</taxon>
        <taxon>Ascomycota</taxon>
        <taxon>Pezizomycotina</taxon>
        <taxon>Eurotiomycetes</taxon>
        <taxon>Eurotiomycetidae</taxon>
        <taxon>Eurotiales</taxon>
        <taxon>Trichocomaceae</taxon>
        <taxon>Talaromyces</taxon>
        <taxon>Talaromyces sect. Bacilispori</taxon>
    </lineage>
</organism>
<dbReference type="InterPro" id="IPR002523">
    <property type="entry name" value="MgTranspt_CorA/ZnTranspt_ZntB"/>
</dbReference>
<evidence type="ECO:0000256" key="1">
    <source>
        <dbReference type="ARBA" id="ARBA00004141"/>
    </source>
</evidence>
<name>A0AAD4KRG5_9EURO</name>
<evidence type="ECO:0000256" key="5">
    <source>
        <dbReference type="SAM" id="Phobius"/>
    </source>
</evidence>
<dbReference type="Pfam" id="PF01544">
    <property type="entry name" value="CorA"/>
    <property type="match status" value="1"/>
</dbReference>
<keyword evidence="8" id="KW-1185">Reference proteome</keyword>
<dbReference type="Pfam" id="PF26616">
    <property type="entry name" value="CorA-like"/>
    <property type="match status" value="2"/>
</dbReference>
<dbReference type="EMBL" id="JAJTJA010000006">
    <property type="protein sequence ID" value="KAH8697601.1"/>
    <property type="molecule type" value="Genomic_DNA"/>
</dbReference>
<evidence type="ECO:0000259" key="6">
    <source>
        <dbReference type="Pfam" id="PF26616"/>
    </source>
</evidence>
<dbReference type="Gene3D" id="1.20.58.340">
    <property type="entry name" value="Magnesium transport protein CorA, transmembrane region"/>
    <property type="match status" value="1"/>
</dbReference>
<proteinExistence type="predicted"/>
<feature type="domain" description="CorA-like transporter" evidence="6">
    <location>
        <begin position="5"/>
        <end position="100"/>
    </location>
</feature>
<evidence type="ECO:0000313" key="7">
    <source>
        <dbReference type="EMBL" id="KAH8697601.1"/>
    </source>
</evidence>
<dbReference type="AlphaFoldDB" id="A0AAD4KRG5"/>
<evidence type="ECO:0000256" key="2">
    <source>
        <dbReference type="ARBA" id="ARBA00022692"/>
    </source>
</evidence>
<dbReference type="GO" id="GO:0016020">
    <property type="term" value="C:membrane"/>
    <property type="evidence" value="ECO:0007669"/>
    <property type="project" value="UniProtKB-SubCell"/>
</dbReference>
<keyword evidence="4 5" id="KW-0472">Membrane</keyword>
<protein>
    <recommendedName>
        <fullName evidence="6">CorA-like transporter domain-containing protein</fullName>
    </recommendedName>
</protein>
<keyword evidence="2 5" id="KW-0812">Transmembrane</keyword>
<dbReference type="InterPro" id="IPR058257">
    <property type="entry name" value="CorA-like_dom"/>
</dbReference>
<keyword evidence="3 5" id="KW-1133">Transmembrane helix</keyword>
<evidence type="ECO:0000313" key="8">
    <source>
        <dbReference type="Proteomes" id="UP001201262"/>
    </source>
</evidence>
<reference evidence="7" key="1">
    <citation type="submission" date="2021-12" db="EMBL/GenBank/DDBJ databases">
        <title>Convergent genome expansion in fungi linked to evolution of root-endophyte symbiosis.</title>
        <authorList>
            <consortium name="DOE Joint Genome Institute"/>
            <person name="Ke Y.-H."/>
            <person name="Bonito G."/>
            <person name="Liao H.-L."/>
            <person name="Looney B."/>
            <person name="Rojas-Flechas A."/>
            <person name="Nash J."/>
            <person name="Hameed K."/>
            <person name="Schadt C."/>
            <person name="Martin F."/>
            <person name="Crous P.W."/>
            <person name="Miettinen O."/>
            <person name="Magnuson J.K."/>
            <person name="Labbe J."/>
            <person name="Jacobson D."/>
            <person name="Doktycz M.J."/>
            <person name="Veneault-Fourrey C."/>
            <person name="Kuo A."/>
            <person name="Mondo S."/>
            <person name="Calhoun S."/>
            <person name="Riley R."/>
            <person name="Ohm R."/>
            <person name="LaButti K."/>
            <person name="Andreopoulos B."/>
            <person name="Pangilinan J."/>
            <person name="Nolan M."/>
            <person name="Tritt A."/>
            <person name="Clum A."/>
            <person name="Lipzen A."/>
            <person name="Daum C."/>
            <person name="Barry K."/>
            <person name="Grigoriev I.V."/>
            <person name="Vilgalys R."/>
        </authorList>
    </citation>
    <scope>NUCLEOTIDE SEQUENCE</scope>
    <source>
        <strain evidence="7">PMI_201</strain>
    </source>
</reference>
<dbReference type="Proteomes" id="UP001201262">
    <property type="component" value="Unassembled WGS sequence"/>
</dbReference>
<feature type="transmembrane region" description="Helical" evidence="5">
    <location>
        <begin position="335"/>
        <end position="361"/>
    </location>
</feature>
<dbReference type="GeneID" id="70250714"/>
<dbReference type="GO" id="GO:0046873">
    <property type="term" value="F:metal ion transmembrane transporter activity"/>
    <property type="evidence" value="ECO:0007669"/>
    <property type="project" value="InterPro"/>
</dbReference>